<keyword evidence="2" id="KW-1185">Reference proteome</keyword>
<dbReference type="Gene3D" id="3.10.450.360">
    <property type="match status" value="1"/>
</dbReference>
<evidence type="ECO:0000313" key="2">
    <source>
        <dbReference type="Proteomes" id="UP000611723"/>
    </source>
</evidence>
<dbReference type="AlphaFoldDB" id="A0A935C5S7"/>
<protein>
    <submittedName>
        <fullName evidence="1">Uncharacterized protein</fullName>
    </submittedName>
</protein>
<dbReference type="Proteomes" id="UP000611723">
    <property type="component" value="Unassembled WGS sequence"/>
</dbReference>
<organism evidence="1 2">
    <name type="scientific">Marivirga aurantiaca</name>
    <dbReference type="NCBI Taxonomy" id="2802615"/>
    <lineage>
        <taxon>Bacteria</taxon>
        <taxon>Pseudomonadati</taxon>
        <taxon>Bacteroidota</taxon>
        <taxon>Cytophagia</taxon>
        <taxon>Cytophagales</taxon>
        <taxon>Marivirgaceae</taxon>
        <taxon>Marivirga</taxon>
    </lineage>
</organism>
<evidence type="ECO:0000313" key="1">
    <source>
        <dbReference type="EMBL" id="MBK6263980.1"/>
    </source>
</evidence>
<gene>
    <name evidence="1" type="ORF">JKA74_02940</name>
</gene>
<comment type="caution">
    <text evidence="1">The sequence shown here is derived from an EMBL/GenBank/DDBJ whole genome shotgun (WGS) entry which is preliminary data.</text>
</comment>
<dbReference type="EMBL" id="JAEQBW010000001">
    <property type="protein sequence ID" value="MBK6263980.1"/>
    <property type="molecule type" value="Genomic_DNA"/>
</dbReference>
<reference evidence="1" key="1">
    <citation type="submission" date="2021-01" db="EMBL/GenBank/DDBJ databases">
        <title>Marivirga aurantiaca sp. nov., isolated from intertidal surface sediments.</title>
        <authorList>
            <person name="Zhang M."/>
        </authorList>
    </citation>
    <scope>NUCLEOTIDE SEQUENCE</scope>
    <source>
        <strain evidence="1">S37H4</strain>
    </source>
</reference>
<dbReference type="RefSeq" id="WP_201429659.1">
    <property type="nucleotide sequence ID" value="NZ_JAEQBW010000001.1"/>
</dbReference>
<proteinExistence type="predicted"/>
<name>A0A935C5S7_9BACT</name>
<sequence>MKRLFLTLGIIVGIGILLVSFGETKLTVENQISGKDLIAFQSNLLSSPIDSNSFPSAVHSAFKMSEFSNGNIIQAKEINVHDGKVYEFTVVTNDKKWRLKYTENGQLLDSYQLKNHFSLGL</sequence>
<accession>A0A935C5S7</accession>